<dbReference type="GO" id="GO:0016020">
    <property type="term" value="C:membrane"/>
    <property type="evidence" value="ECO:0007669"/>
    <property type="project" value="UniProtKB-SubCell"/>
</dbReference>
<feature type="transmembrane region" description="Helical" evidence="5">
    <location>
        <begin position="387"/>
        <end position="410"/>
    </location>
</feature>
<feature type="transmembrane region" description="Helical" evidence="5">
    <location>
        <begin position="179"/>
        <end position="205"/>
    </location>
</feature>
<evidence type="ECO:0000256" key="3">
    <source>
        <dbReference type="ARBA" id="ARBA00022989"/>
    </source>
</evidence>
<proteinExistence type="predicted"/>
<accession>A0A9P4IT65</accession>
<dbReference type="Pfam" id="PF07690">
    <property type="entry name" value="MFS_1"/>
    <property type="match status" value="1"/>
</dbReference>
<keyword evidence="7" id="KW-1185">Reference proteome</keyword>
<gene>
    <name evidence="6" type="ORF">NA57DRAFT_29905</name>
</gene>
<evidence type="ECO:0000256" key="1">
    <source>
        <dbReference type="ARBA" id="ARBA00004141"/>
    </source>
</evidence>
<feature type="transmembrane region" description="Helical" evidence="5">
    <location>
        <begin position="119"/>
        <end position="140"/>
    </location>
</feature>
<dbReference type="OrthoDB" id="2428527at2759"/>
<dbReference type="SUPFAM" id="SSF103473">
    <property type="entry name" value="MFS general substrate transporter"/>
    <property type="match status" value="1"/>
</dbReference>
<sequence length="527" mass="56411">MESPVSCDNNEDLEKKEEIDVGDDTGADLDLSRTKSSVWLSETLTLPREILFVGVICVAQLTAQIGLGQTLSILHIIGDSFHITNPGDLTWLIAGYSLTVGTFILFSGRLGDLFGYKRMLLIGYLWFALWSLVAGCAVYSNHVLFVFARVLQGIGPAITLPNGIAVLGATYPPGMRKNLAFSFFGACAPSGGILGSVFAGIFALAWWPWTFWSFAIALVITAVVGSFVVPDIPQKHIEGMTLREKLRDLDIPGALVGIMSLVLINFAWNQAPIVGWDKAYVYVLLIIGILLVPVFFYIEVKIAPAPLIPLEALNGDVGFVLGCIACGWATFGIWIFYTWQLLLVLREKPPLLASAMLCPVAITGLCAALSTGYMLTKVGPAGTMTAALTFFTVGIILLATTPVGQIYWAQTFVGTILTPFGMDMSFPAACVILSNAVPRRHQGIAASLVNTVVNYSISLGLGFAGTVQSQVDNGGQTTADVLKGYRSAEYMGIGLAGLGLCLSILFVARGCWKSRRAKAKDGTNTGV</sequence>
<feature type="transmembrane region" description="Helical" evidence="5">
    <location>
        <begin position="211"/>
        <end position="229"/>
    </location>
</feature>
<evidence type="ECO:0000313" key="6">
    <source>
        <dbReference type="EMBL" id="KAF2104012.1"/>
    </source>
</evidence>
<keyword evidence="2 5" id="KW-0812">Transmembrane</keyword>
<comment type="subcellular location">
    <subcellularLocation>
        <location evidence="1">Membrane</location>
        <topology evidence="1">Multi-pass membrane protein</topology>
    </subcellularLocation>
</comment>
<feature type="transmembrane region" description="Helical" evidence="5">
    <location>
        <begin position="416"/>
        <end position="437"/>
    </location>
</feature>
<protein>
    <submittedName>
        <fullName evidence="6">MFS general substrate transporter</fullName>
    </submittedName>
</protein>
<evidence type="ECO:0000256" key="5">
    <source>
        <dbReference type="SAM" id="Phobius"/>
    </source>
</evidence>
<dbReference type="PANTHER" id="PTHR42718">
    <property type="entry name" value="MAJOR FACILITATOR SUPERFAMILY MULTIDRUG TRANSPORTER MFSC"/>
    <property type="match status" value="1"/>
</dbReference>
<evidence type="ECO:0000313" key="7">
    <source>
        <dbReference type="Proteomes" id="UP000799772"/>
    </source>
</evidence>
<dbReference type="EMBL" id="ML978121">
    <property type="protein sequence ID" value="KAF2104012.1"/>
    <property type="molecule type" value="Genomic_DNA"/>
</dbReference>
<feature type="transmembrane region" description="Helical" evidence="5">
    <location>
        <begin position="280"/>
        <end position="298"/>
    </location>
</feature>
<feature type="transmembrane region" description="Helical" evidence="5">
    <location>
        <begin position="249"/>
        <end position="268"/>
    </location>
</feature>
<feature type="transmembrane region" description="Helical" evidence="5">
    <location>
        <begin position="444"/>
        <end position="467"/>
    </location>
</feature>
<name>A0A9P4IT65_9PEZI</name>
<evidence type="ECO:0000256" key="2">
    <source>
        <dbReference type="ARBA" id="ARBA00022692"/>
    </source>
</evidence>
<dbReference type="InterPro" id="IPR036259">
    <property type="entry name" value="MFS_trans_sf"/>
</dbReference>
<dbReference type="InterPro" id="IPR011701">
    <property type="entry name" value="MFS"/>
</dbReference>
<dbReference type="Proteomes" id="UP000799772">
    <property type="component" value="Unassembled WGS sequence"/>
</dbReference>
<feature type="transmembrane region" description="Helical" evidence="5">
    <location>
        <begin position="146"/>
        <end position="167"/>
    </location>
</feature>
<evidence type="ECO:0000256" key="4">
    <source>
        <dbReference type="ARBA" id="ARBA00023136"/>
    </source>
</evidence>
<comment type="caution">
    <text evidence="6">The sequence shown here is derived from an EMBL/GenBank/DDBJ whole genome shotgun (WGS) entry which is preliminary data.</text>
</comment>
<reference evidence="6" key="1">
    <citation type="journal article" date="2020" name="Stud. Mycol.">
        <title>101 Dothideomycetes genomes: a test case for predicting lifestyles and emergence of pathogens.</title>
        <authorList>
            <person name="Haridas S."/>
            <person name="Albert R."/>
            <person name="Binder M."/>
            <person name="Bloem J."/>
            <person name="Labutti K."/>
            <person name="Salamov A."/>
            <person name="Andreopoulos B."/>
            <person name="Baker S."/>
            <person name="Barry K."/>
            <person name="Bills G."/>
            <person name="Bluhm B."/>
            <person name="Cannon C."/>
            <person name="Castanera R."/>
            <person name="Culley D."/>
            <person name="Daum C."/>
            <person name="Ezra D."/>
            <person name="Gonzalez J."/>
            <person name="Henrissat B."/>
            <person name="Kuo A."/>
            <person name="Liang C."/>
            <person name="Lipzen A."/>
            <person name="Lutzoni F."/>
            <person name="Magnuson J."/>
            <person name="Mondo S."/>
            <person name="Nolan M."/>
            <person name="Ohm R."/>
            <person name="Pangilinan J."/>
            <person name="Park H.-J."/>
            <person name="Ramirez L."/>
            <person name="Alfaro M."/>
            <person name="Sun H."/>
            <person name="Tritt A."/>
            <person name="Yoshinaga Y."/>
            <person name="Zwiers L.-H."/>
            <person name="Turgeon B."/>
            <person name="Goodwin S."/>
            <person name="Spatafora J."/>
            <person name="Crous P."/>
            <person name="Grigoriev I."/>
        </authorList>
    </citation>
    <scope>NUCLEOTIDE SEQUENCE</scope>
    <source>
        <strain evidence="6">CBS 133067</strain>
    </source>
</reference>
<feature type="transmembrane region" description="Helical" evidence="5">
    <location>
        <begin position="351"/>
        <end position="375"/>
    </location>
</feature>
<feature type="transmembrane region" description="Helical" evidence="5">
    <location>
        <begin position="319"/>
        <end position="339"/>
    </location>
</feature>
<dbReference type="Gene3D" id="1.20.1250.20">
    <property type="entry name" value="MFS general substrate transporter like domains"/>
    <property type="match status" value="2"/>
</dbReference>
<organism evidence="6 7">
    <name type="scientific">Rhizodiscina lignyota</name>
    <dbReference type="NCBI Taxonomy" id="1504668"/>
    <lineage>
        <taxon>Eukaryota</taxon>
        <taxon>Fungi</taxon>
        <taxon>Dikarya</taxon>
        <taxon>Ascomycota</taxon>
        <taxon>Pezizomycotina</taxon>
        <taxon>Dothideomycetes</taxon>
        <taxon>Pleosporomycetidae</taxon>
        <taxon>Aulographales</taxon>
        <taxon>Rhizodiscinaceae</taxon>
        <taxon>Rhizodiscina</taxon>
    </lineage>
</organism>
<keyword evidence="3 5" id="KW-1133">Transmembrane helix</keyword>
<dbReference type="PANTHER" id="PTHR42718:SF1">
    <property type="entry name" value="LOW AFFINITY AMMONIUM TRANSPORTER"/>
    <property type="match status" value="1"/>
</dbReference>
<dbReference type="GO" id="GO:0022857">
    <property type="term" value="F:transmembrane transporter activity"/>
    <property type="evidence" value="ECO:0007669"/>
    <property type="project" value="InterPro"/>
</dbReference>
<keyword evidence="4 5" id="KW-0472">Membrane</keyword>
<feature type="transmembrane region" description="Helical" evidence="5">
    <location>
        <begin position="89"/>
        <end position="107"/>
    </location>
</feature>
<dbReference type="AlphaFoldDB" id="A0A9P4IT65"/>
<feature type="transmembrane region" description="Helical" evidence="5">
    <location>
        <begin position="487"/>
        <end position="508"/>
    </location>
</feature>
<feature type="transmembrane region" description="Helical" evidence="5">
    <location>
        <begin position="50"/>
        <end position="77"/>
    </location>
</feature>
<dbReference type="CDD" id="cd17476">
    <property type="entry name" value="MFS_Amf1_MDR_like"/>
    <property type="match status" value="1"/>
</dbReference>